<keyword evidence="5" id="KW-0479">Metal-binding</keyword>
<reference evidence="18 19" key="1">
    <citation type="journal article" date="2016" name="Genome Biol. Evol.">
        <title>Gene Family Evolution Reflects Adaptation to Soil Environmental Stressors in the Genome of the Collembolan Orchesella cincta.</title>
        <authorList>
            <person name="Faddeeva-Vakhrusheva A."/>
            <person name="Derks M.F."/>
            <person name="Anvar S.Y."/>
            <person name="Agamennone V."/>
            <person name="Suring W."/>
            <person name="Smit S."/>
            <person name="van Straalen N.M."/>
            <person name="Roelofs D."/>
        </authorList>
    </citation>
    <scope>NUCLEOTIDE SEQUENCE [LARGE SCALE GENOMIC DNA]</scope>
    <source>
        <tissue evidence="18">Mixed pool</tissue>
    </source>
</reference>
<dbReference type="PROSITE" id="PS50235">
    <property type="entry name" value="USP_3"/>
    <property type="match status" value="1"/>
</dbReference>
<dbReference type="OMA" id="WLLEVDF"/>
<dbReference type="Gene3D" id="3.90.70.10">
    <property type="entry name" value="Cysteine proteinases"/>
    <property type="match status" value="1"/>
</dbReference>
<dbReference type="InterPro" id="IPR013083">
    <property type="entry name" value="Znf_RING/FYVE/PHD"/>
</dbReference>
<comment type="catalytic activity">
    <reaction evidence="1">
        <text>Thiol-dependent hydrolysis of ester, thioester, amide, peptide and isopeptide bonds formed by the C-terminal Gly of ubiquitin (a 76-residue protein attached to proteins as an intracellular targeting signal).</text>
        <dbReference type="EC" id="3.4.19.12"/>
    </reaction>
</comment>
<dbReference type="PROSITE" id="PS00973">
    <property type="entry name" value="USP_2"/>
    <property type="match status" value="1"/>
</dbReference>
<dbReference type="InterPro" id="IPR001607">
    <property type="entry name" value="Znf_UBP"/>
</dbReference>
<evidence type="ECO:0000256" key="5">
    <source>
        <dbReference type="ARBA" id="ARBA00022723"/>
    </source>
</evidence>
<evidence type="ECO:0000256" key="11">
    <source>
        <dbReference type="ARBA" id="ARBA00023015"/>
    </source>
</evidence>
<evidence type="ECO:0000256" key="3">
    <source>
        <dbReference type="ARBA" id="ARBA00012759"/>
    </source>
</evidence>
<comment type="similarity">
    <text evidence="14">Belongs to the peptidase C19 family. UBP8 subfamily.</text>
</comment>
<dbReference type="InterPro" id="IPR028889">
    <property type="entry name" value="USP"/>
</dbReference>
<evidence type="ECO:0000256" key="10">
    <source>
        <dbReference type="ARBA" id="ARBA00022833"/>
    </source>
</evidence>
<dbReference type="GO" id="GO:0004843">
    <property type="term" value="F:cysteine-type deubiquitinase activity"/>
    <property type="evidence" value="ECO:0007669"/>
    <property type="project" value="UniProtKB-EC"/>
</dbReference>
<gene>
    <name evidence="18" type="ORF">Ocin01_06745</name>
</gene>
<keyword evidence="7" id="KW-0833">Ubl conjugation pathway</keyword>
<dbReference type="OrthoDB" id="47475at2759"/>
<dbReference type="SUPFAM" id="SSF54001">
    <property type="entry name" value="Cysteine proteinases"/>
    <property type="match status" value="1"/>
</dbReference>
<dbReference type="EMBL" id="LJIJ01000245">
    <property type="protein sequence ID" value="ODM99936.1"/>
    <property type="molecule type" value="Genomic_DNA"/>
</dbReference>
<keyword evidence="12" id="KW-0804">Transcription</keyword>
<dbReference type="GO" id="GO:0006508">
    <property type="term" value="P:proteolysis"/>
    <property type="evidence" value="ECO:0007669"/>
    <property type="project" value="UniProtKB-KW"/>
</dbReference>
<evidence type="ECO:0000259" key="17">
    <source>
        <dbReference type="PROSITE" id="PS50271"/>
    </source>
</evidence>
<comment type="subcellular location">
    <subcellularLocation>
        <location evidence="2">Nucleus</location>
    </subcellularLocation>
</comment>
<dbReference type="Gene3D" id="3.30.40.10">
    <property type="entry name" value="Zinc/RING finger domain, C3HC4 (zinc finger)"/>
    <property type="match status" value="1"/>
</dbReference>
<dbReference type="GO" id="GO:0005634">
    <property type="term" value="C:nucleus"/>
    <property type="evidence" value="ECO:0007669"/>
    <property type="project" value="UniProtKB-SubCell"/>
</dbReference>
<dbReference type="SUPFAM" id="SSF57850">
    <property type="entry name" value="RING/U-box"/>
    <property type="match status" value="1"/>
</dbReference>
<dbReference type="InterPro" id="IPR018200">
    <property type="entry name" value="USP_CS"/>
</dbReference>
<dbReference type="Pfam" id="PF02148">
    <property type="entry name" value="zf-UBP"/>
    <property type="match status" value="1"/>
</dbReference>
<evidence type="ECO:0000256" key="1">
    <source>
        <dbReference type="ARBA" id="ARBA00000707"/>
    </source>
</evidence>
<evidence type="ECO:0000256" key="13">
    <source>
        <dbReference type="ARBA" id="ARBA00023242"/>
    </source>
</evidence>
<sequence length="593" mass="67766">MILRSAVNCNFSSPVPHYKTTERVTLASSNFDNSEHIEGDNHKMSSYLYNQFYLDDRNSRKSVTESTTCQHWNKLKNQGGLQTYAKVHSSLVTGLCAGSMALKVSVGKCFVCKRIDTTISTCMHCIFFGCVRHGHIRGHYKETGHMIVCDLMSGQLFCFKCSDYIFEPDVMTLNDTNWRRAYQTRGIPYEPMMNGVPFADRFLRYGGTPGTCLVPKATFGMRGLVNLGHTCFMNCIIQSLIHTPLLRDFFLSSKIDCKSEKHDSKQQKPCIITPLFELFQEFYNGSKTALSLHNLLPKIWDNAAHLAGYEQQDAHEFFIAILDALHLHFASRFAGSACNCVVDVIFLGRLQSAVTCTVCGHKSITVDPFWDTSLDIISDNSLDPKKPIFELEDVLKRYTRVEHLGPGSMIQCSDCGRKTESTKQLHFQVLPIILCLHLKRFEHSNTATCKKIDTCVRFPEKLDLTPFTTHKSKAKRTNLHERNADMRRWYANFTICFFVKIFTNITGYMCDTIKFEMLQYYLYAVVNHIGSFEGGHYYAYIKHGNNKWFKCDDHIITHASRDEVLNSPGYLLFYHKAILSYDEVANQIALSID</sequence>
<dbReference type="GO" id="GO:0008270">
    <property type="term" value="F:zinc ion binding"/>
    <property type="evidence" value="ECO:0007669"/>
    <property type="project" value="UniProtKB-KW"/>
</dbReference>
<dbReference type="GO" id="GO:0016579">
    <property type="term" value="P:protein deubiquitination"/>
    <property type="evidence" value="ECO:0007669"/>
    <property type="project" value="InterPro"/>
</dbReference>
<evidence type="ECO:0000256" key="4">
    <source>
        <dbReference type="ARBA" id="ARBA00022670"/>
    </source>
</evidence>
<evidence type="ECO:0000256" key="15">
    <source>
        <dbReference type="PROSITE-ProRule" id="PRU00502"/>
    </source>
</evidence>
<dbReference type="Proteomes" id="UP000094527">
    <property type="component" value="Unassembled WGS sequence"/>
</dbReference>
<evidence type="ECO:0000256" key="6">
    <source>
        <dbReference type="ARBA" id="ARBA00022771"/>
    </source>
</evidence>
<dbReference type="EC" id="3.4.19.12" evidence="3"/>
<dbReference type="PANTHER" id="PTHR21646:SF33">
    <property type="entry name" value="UBIQUITIN CARBOXYL-TERMINAL HYDROLASE 22"/>
    <property type="match status" value="1"/>
</dbReference>
<protein>
    <recommendedName>
        <fullName evidence="3">ubiquitinyl hydrolase 1</fullName>
        <ecNumber evidence="3">3.4.19.12</ecNumber>
    </recommendedName>
</protein>
<evidence type="ECO:0000313" key="19">
    <source>
        <dbReference type="Proteomes" id="UP000094527"/>
    </source>
</evidence>
<keyword evidence="19" id="KW-1185">Reference proteome</keyword>
<organism evidence="18 19">
    <name type="scientific">Orchesella cincta</name>
    <name type="common">Springtail</name>
    <name type="synonym">Podura cincta</name>
    <dbReference type="NCBI Taxonomy" id="48709"/>
    <lineage>
        <taxon>Eukaryota</taxon>
        <taxon>Metazoa</taxon>
        <taxon>Ecdysozoa</taxon>
        <taxon>Arthropoda</taxon>
        <taxon>Hexapoda</taxon>
        <taxon>Collembola</taxon>
        <taxon>Entomobryomorpha</taxon>
        <taxon>Entomobryoidea</taxon>
        <taxon>Orchesellidae</taxon>
        <taxon>Orchesellinae</taxon>
        <taxon>Orchesella</taxon>
    </lineage>
</organism>
<evidence type="ECO:0000256" key="7">
    <source>
        <dbReference type="ARBA" id="ARBA00022786"/>
    </source>
</evidence>
<dbReference type="InterPro" id="IPR001394">
    <property type="entry name" value="Peptidase_C19_UCH"/>
</dbReference>
<keyword evidence="4" id="KW-0645">Protease</keyword>
<dbReference type="InterPro" id="IPR038765">
    <property type="entry name" value="Papain-like_cys_pep_sf"/>
</dbReference>
<dbReference type="SMART" id="SM00290">
    <property type="entry name" value="ZnF_UBP"/>
    <property type="match status" value="1"/>
</dbReference>
<keyword evidence="11" id="KW-0805">Transcription regulation</keyword>
<dbReference type="PROSITE" id="PS50271">
    <property type="entry name" value="ZF_UBP"/>
    <property type="match status" value="1"/>
</dbReference>
<keyword evidence="13" id="KW-0539">Nucleus</keyword>
<keyword evidence="8 18" id="KW-0378">Hydrolase</keyword>
<keyword evidence="9" id="KW-0788">Thiol protease</keyword>
<dbReference type="STRING" id="48709.A0A1D2N3S5"/>
<comment type="caution">
    <text evidence="18">The sequence shown here is derived from an EMBL/GenBank/DDBJ whole genome shotgun (WGS) entry which is preliminary data.</text>
</comment>
<accession>A0A1D2N3S5</accession>
<evidence type="ECO:0000313" key="18">
    <source>
        <dbReference type="EMBL" id="ODM99936.1"/>
    </source>
</evidence>
<evidence type="ECO:0000256" key="14">
    <source>
        <dbReference type="ARBA" id="ARBA00038490"/>
    </source>
</evidence>
<dbReference type="Pfam" id="PF00443">
    <property type="entry name" value="UCH"/>
    <property type="match status" value="1"/>
</dbReference>
<evidence type="ECO:0000256" key="9">
    <source>
        <dbReference type="ARBA" id="ARBA00022807"/>
    </source>
</evidence>
<proteinExistence type="inferred from homology"/>
<feature type="domain" description="UBP-type" evidence="17">
    <location>
        <begin position="67"/>
        <end position="186"/>
    </location>
</feature>
<evidence type="ECO:0000256" key="12">
    <source>
        <dbReference type="ARBA" id="ARBA00023163"/>
    </source>
</evidence>
<name>A0A1D2N3S5_ORCCI</name>
<evidence type="ECO:0000259" key="16">
    <source>
        <dbReference type="PROSITE" id="PS50235"/>
    </source>
</evidence>
<dbReference type="InterPro" id="IPR050185">
    <property type="entry name" value="Ub_carboxyl-term_hydrolase"/>
</dbReference>
<feature type="domain" description="USP" evidence="16">
    <location>
        <begin position="222"/>
        <end position="577"/>
    </location>
</feature>
<dbReference type="PANTHER" id="PTHR21646">
    <property type="entry name" value="UBIQUITIN CARBOXYL-TERMINAL HYDROLASE"/>
    <property type="match status" value="1"/>
</dbReference>
<evidence type="ECO:0000256" key="8">
    <source>
        <dbReference type="ARBA" id="ARBA00022801"/>
    </source>
</evidence>
<dbReference type="AlphaFoldDB" id="A0A1D2N3S5"/>
<keyword evidence="10" id="KW-0862">Zinc</keyword>
<evidence type="ECO:0000256" key="2">
    <source>
        <dbReference type="ARBA" id="ARBA00004123"/>
    </source>
</evidence>
<keyword evidence="6 15" id="KW-0863">Zinc-finger</keyword>